<keyword evidence="2" id="KW-1185">Reference proteome</keyword>
<proteinExistence type="predicted"/>
<evidence type="ECO:0000313" key="2">
    <source>
        <dbReference type="Proteomes" id="UP000299102"/>
    </source>
</evidence>
<gene>
    <name evidence="1" type="ORF">EVAR_19342_1</name>
</gene>
<reference evidence="1 2" key="1">
    <citation type="journal article" date="2019" name="Commun. Biol.">
        <title>The bagworm genome reveals a unique fibroin gene that provides high tensile strength.</title>
        <authorList>
            <person name="Kono N."/>
            <person name="Nakamura H."/>
            <person name="Ohtoshi R."/>
            <person name="Tomita M."/>
            <person name="Numata K."/>
            <person name="Arakawa K."/>
        </authorList>
    </citation>
    <scope>NUCLEOTIDE SEQUENCE [LARGE SCALE GENOMIC DNA]</scope>
</reference>
<organism evidence="1 2">
    <name type="scientific">Eumeta variegata</name>
    <name type="common">Bagworm moth</name>
    <name type="synonym">Eumeta japonica</name>
    <dbReference type="NCBI Taxonomy" id="151549"/>
    <lineage>
        <taxon>Eukaryota</taxon>
        <taxon>Metazoa</taxon>
        <taxon>Ecdysozoa</taxon>
        <taxon>Arthropoda</taxon>
        <taxon>Hexapoda</taxon>
        <taxon>Insecta</taxon>
        <taxon>Pterygota</taxon>
        <taxon>Neoptera</taxon>
        <taxon>Endopterygota</taxon>
        <taxon>Lepidoptera</taxon>
        <taxon>Glossata</taxon>
        <taxon>Ditrysia</taxon>
        <taxon>Tineoidea</taxon>
        <taxon>Psychidae</taxon>
        <taxon>Oiketicinae</taxon>
        <taxon>Eumeta</taxon>
    </lineage>
</organism>
<comment type="caution">
    <text evidence="1">The sequence shown here is derived from an EMBL/GenBank/DDBJ whole genome shotgun (WGS) entry which is preliminary data.</text>
</comment>
<sequence length="184" mass="21384">MVWIFRNGRNSLQDEEHTGRPSTVASYNLARVRKTIKGDNRCTYHVMQYILGIGCEAVYEVLQDKLNMRKIVFYIILQNNKNPNVPTKRAARKSHPYGKPLRSSIDHHIRLRQLLDHYDHTVEVHARSKVAKLKGQKTVTAAWYTQHCLLGVLQTIRFRSLMLHRDNASSYTVALTVNFLRKIT</sequence>
<dbReference type="OrthoDB" id="8189655at2759"/>
<accession>A0A4C1TRC6</accession>
<evidence type="ECO:0008006" key="3">
    <source>
        <dbReference type="Google" id="ProtNLM"/>
    </source>
</evidence>
<dbReference type="AlphaFoldDB" id="A0A4C1TRC6"/>
<dbReference type="EMBL" id="BGZK01000080">
    <property type="protein sequence ID" value="GBP16541.1"/>
    <property type="molecule type" value="Genomic_DNA"/>
</dbReference>
<dbReference type="Proteomes" id="UP000299102">
    <property type="component" value="Unassembled WGS sequence"/>
</dbReference>
<protein>
    <recommendedName>
        <fullName evidence="3">Mariner Mos1 transposase</fullName>
    </recommendedName>
</protein>
<name>A0A4C1TRC6_EUMVA</name>
<evidence type="ECO:0000313" key="1">
    <source>
        <dbReference type="EMBL" id="GBP16541.1"/>
    </source>
</evidence>